<dbReference type="InterPro" id="IPR047187">
    <property type="entry name" value="SF1_C_Upf1"/>
</dbReference>
<evidence type="ECO:0000259" key="8">
    <source>
        <dbReference type="Pfam" id="PF13087"/>
    </source>
</evidence>
<evidence type="ECO:0000256" key="2">
    <source>
        <dbReference type="ARBA" id="ARBA00022741"/>
    </source>
</evidence>
<dbReference type="Gene3D" id="3.40.50.300">
    <property type="entry name" value="P-loop containing nucleotide triphosphate hydrolases"/>
    <property type="match status" value="2"/>
</dbReference>
<name>A0A812Q2R7_9DINO</name>
<dbReference type="PANTHER" id="PTHR43788:SF13">
    <property type="entry name" value="REGULATOR OF NONSENSE TRANSCRIPTS 1"/>
    <property type="match status" value="1"/>
</dbReference>
<evidence type="ECO:0000256" key="3">
    <source>
        <dbReference type="ARBA" id="ARBA00022801"/>
    </source>
</evidence>
<evidence type="ECO:0000256" key="5">
    <source>
        <dbReference type="ARBA" id="ARBA00022840"/>
    </source>
</evidence>
<dbReference type="SUPFAM" id="SSF51445">
    <property type="entry name" value="(Trans)glycosidases"/>
    <property type="match status" value="1"/>
</dbReference>
<dbReference type="Pfam" id="PF13086">
    <property type="entry name" value="AAA_11"/>
    <property type="match status" value="1"/>
</dbReference>
<evidence type="ECO:0000259" key="7">
    <source>
        <dbReference type="Pfam" id="PF13086"/>
    </source>
</evidence>
<keyword evidence="6" id="KW-0732">Signal</keyword>
<accession>A0A812Q2R7</accession>
<comment type="caution">
    <text evidence="9">The sequence shown here is derived from an EMBL/GenBank/DDBJ whole genome shotgun (WGS) entry which is preliminary data.</text>
</comment>
<protein>
    <submittedName>
        <fullName evidence="9">Upf1 protein</fullName>
    </submittedName>
</protein>
<keyword evidence="10" id="KW-1185">Reference proteome</keyword>
<organism evidence="9 10">
    <name type="scientific">Symbiodinium natans</name>
    <dbReference type="NCBI Taxonomy" id="878477"/>
    <lineage>
        <taxon>Eukaryota</taxon>
        <taxon>Sar</taxon>
        <taxon>Alveolata</taxon>
        <taxon>Dinophyceae</taxon>
        <taxon>Suessiales</taxon>
        <taxon>Symbiodiniaceae</taxon>
        <taxon>Symbiodinium</taxon>
    </lineage>
</organism>
<comment type="similarity">
    <text evidence="1">Belongs to the DNA2/NAM7 helicase family.</text>
</comment>
<dbReference type="AlphaFoldDB" id="A0A812Q2R7"/>
<dbReference type="Gene3D" id="3.20.20.80">
    <property type="entry name" value="Glycosidases"/>
    <property type="match status" value="1"/>
</dbReference>
<evidence type="ECO:0000313" key="9">
    <source>
        <dbReference type="EMBL" id="CAE7356065.1"/>
    </source>
</evidence>
<evidence type="ECO:0000256" key="1">
    <source>
        <dbReference type="ARBA" id="ARBA00007913"/>
    </source>
</evidence>
<keyword evidence="2" id="KW-0547">Nucleotide-binding</keyword>
<proteinExistence type="inferred from homology"/>
<evidence type="ECO:0000313" key="10">
    <source>
        <dbReference type="Proteomes" id="UP000604046"/>
    </source>
</evidence>
<dbReference type="CDD" id="cd18808">
    <property type="entry name" value="SF1_C_Upf1"/>
    <property type="match status" value="1"/>
</dbReference>
<dbReference type="InterPro" id="IPR017853">
    <property type="entry name" value="GH"/>
</dbReference>
<sequence>MFAMLRLLVLCCISQLLAFEESCDPQSLVQLDVRDAARANKSAPYLLQAYCGYSWLQVCSTIPPGWQQHTGAFAKDVDATPPAATGPAANNYVVLGGDGVGVGQKIPPASLLHDWMGKADASNIDFDMEGIMAGNQYPAAASLCNDLRSKYGKDIKCQATCLSGDHPYAVKVADTLDYFAVMIHGGSMTDGSWSIPKDNPNSGFTYKVIQDWLKSGIPASKIILALTTNGLEAYMVDWIKGIIQQNGMAGLSIWQLKDLQAAIPIKCLEDAGAEAALEEEFIDEDEEPGEEPEDRYGEEWKTWRELRDKQLRKRANERRKERFERDRVLEQAEVICATTIASGSNQLSGFTFRGVLIDEVAQATETSCAVPIVCRNAQQLVLCGDHCQLPPSVISRESQLRGFSLSLYSRLTGAGVPYQFLDTQYRAHPMLMEFSSLNIYNGKLLHGVKGSERPRPNGLPWPDLECPAMFVESNVEEHLEGESKANTAEALLIKDLVQRVLDRGEVMLQDIGVITPYKGQVRVLRRLFHSPGAFILPEDQEVTALEIASVDNFQGREKEIIIFSAVRCNRCY</sequence>
<keyword evidence="4" id="KW-0347">Helicase</keyword>
<dbReference type="GO" id="GO:0005524">
    <property type="term" value="F:ATP binding"/>
    <property type="evidence" value="ECO:0007669"/>
    <property type="project" value="UniProtKB-KW"/>
</dbReference>
<keyword evidence="5" id="KW-0067">ATP-binding</keyword>
<evidence type="ECO:0000256" key="4">
    <source>
        <dbReference type="ARBA" id="ARBA00022806"/>
    </source>
</evidence>
<feature type="chain" id="PRO_5032663863" evidence="6">
    <location>
        <begin position="19"/>
        <end position="572"/>
    </location>
</feature>
<dbReference type="GO" id="GO:0016787">
    <property type="term" value="F:hydrolase activity"/>
    <property type="evidence" value="ECO:0007669"/>
    <property type="project" value="UniProtKB-KW"/>
</dbReference>
<feature type="signal peptide" evidence="6">
    <location>
        <begin position="1"/>
        <end position="18"/>
    </location>
</feature>
<dbReference type="Pfam" id="PF13087">
    <property type="entry name" value="AAA_12"/>
    <property type="match status" value="1"/>
</dbReference>
<evidence type="ECO:0000256" key="6">
    <source>
        <dbReference type="SAM" id="SignalP"/>
    </source>
</evidence>
<dbReference type="PANTHER" id="PTHR43788">
    <property type="entry name" value="DNA2/NAM7 HELICASE FAMILY MEMBER"/>
    <property type="match status" value="1"/>
</dbReference>
<feature type="domain" description="DNA2/NAM7 helicase helicase" evidence="7">
    <location>
        <begin position="287"/>
        <end position="396"/>
    </location>
</feature>
<gene>
    <name evidence="9" type="primary">Upf1</name>
    <name evidence="9" type="ORF">SNAT2548_LOCUS18947</name>
</gene>
<keyword evidence="3" id="KW-0378">Hydrolase</keyword>
<dbReference type="SUPFAM" id="SSF52540">
    <property type="entry name" value="P-loop containing nucleoside triphosphate hydrolases"/>
    <property type="match status" value="1"/>
</dbReference>
<feature type="domain" description="DNA2/NAM7 helicase-like C-terminal" evidence="8">
    <location>
        <begin position="404"/>
        <end position="569"/>
    </location>
</feature>
<dbReference type="InterPro" id="IPR050534">
    <property type="entry name" value="Coronavir_polyprotein_1ab"/>
</dbReference>
<dbReference type="EMBL" id="CAJNDS010002159">
    <property type="protein sequence ID" value="CAE7356065.1"/>
    <property type="molecule type" value="Genomic_DNA"/>
</dbReference>
<dbReference type="InterPro" id="IPR027417">
    <property type="entry name" value="P-loop_NTPase"/>
</dbReference>
<dbReference type="InterPro" id="IPR041677">
    <property type="entry name" value="DNA2/NAM7_AAA_11"/>
</dbReference>
<reference evidence="9" key="1">
    <citation type="submission" date="2021-02" db="EMBL/GenBank/DDBJ databases">
        <authorList>
            <person name="Dougan E. K."/>
            <person name="Rhodes N."/>
            <person name="Thang M."/>
            <person name="Chan C."/>
        </authorList>
    </citation>
    <scope>NUCLEOTIDE SEQUENCE</scope>
</reference>
<dbReference type="Proteomes" id="UP000604046">
    <property type="component" value="Unassembled WGS sequence"/>
</dbReference>
<dbReference type="GO" id="GO:0043139">
    <property type="term" value="F:5'-3' DNA helicase activity"/>
    <property type="evidence" value="ECO:0007669"/>
    <property type="project" value="TreeGrafter"/>
</dbReference>
<dbReference type="InterPro" id="IPR041679">
    <property type="entry name" value="DNA2/NAM7-like_C"/>
</dbReference>
<dbReference type="OrthoDB" id="6513042at2759"/>